<proteinExistence type="predicted"/>
<organism evidence="2 3">
    <name type="scientific">Rhodanobacter hydrolyticus</name>
    <dbReference type="NCBI Taxonomy" id="2250595"/>
    <lineage>
        <taxon>Bacteria</taxon>
        <taxon>Pseudomonadati</taxon>
        <taxon>Pseudomonadota</taxon>
        <taxon>Gammaproteobacteria</taxon>
        <taxon>Lysobacterales</taxon>
        <taxon>Rhodanobacteraceae</taxon>
        <taxon>Rhodanobacter</taxon>
    </lineage>
</organism>
<name>A0ABW8JCK3_9GAMM</name>
<dbReference type="Proteomes" id="UP001620339">
    <property type="component" value="Unassembled WGS sequence"/>
</dbReference>
<dbReference type="CDD" id="cd04301">
    <property type="entry name" value="NAT_SF"/>
    <property type="match status" value="1"/>
</dbReference>
<protein>
    <submittedName>
        <fullName evidence="2">N-acetyltransferase</fullName>
    </submittedName>
</protein>
<evidence type="ECO:0000313" key="3">
    <source>
        <dbReference type="Proteomes" id="UP001620339"/>
    </source>
</evidence>
<dbReference type="PANTHER" id="PTHR43072:SF8">
    <property type="entry name" value="ACYLTRANSFERASE FABY-RELATED"/>
    <property type="match status" value="1"/>
</dbReference>
<comment type="caution">
    <text evidence="2">The sequence shown here is derived from an EMBL/GenBank/DDBJ whole genome shotgun (WGS) entry which is preliminary data.</text>
</comment>
<sequence>MIRVAHEADAAAIHAIYAPHVTDGMATFETVLPGVDAMRERVRARLPHYPWLVWEEGGEVLAYAYAYRFRERAAYDWIAETSIYVHADAQGRGIARRLYGCLFDAMRLQGLTQAVGVITLPGTASVALHEAMGFAPAGVWRQSGWKLGRWWDVGVWQKELQAATIPPPSPTPFAALVSTAALAHVMEST</sequence>
<dbReference type="SUPFAM" id="SSF55729">
    <property type="entry name" value="Acyl-CoA N-acyltransferases (Nat)"/>
    <property type="match status" value="1"/>
</dbReference>
<dbReference type="PROSITE" id="PS51186">
    <property type="entry name" value="GNAT"/>
    <property type="match status" value="1"/>
</dbReference>
<reference evidence="2 3" key="1">
    <citation type="submission" date="2020-10" db="EMBL/GenBank/DDBJ databases">
        <title>Phylogeny of dyella-like bacteria.</title>
        <authorList>
            <person name="Fu J."/>
        </authorList>
    </citation>
    <scope>NUCLEOTIDE SEQUENCE [LARGE SCALE GENOMIC DNA]</scope>
    <source>
        <strain evidence="2 3">KACC 19113</strain>
    </source>
</reference>
<dbReference type="InterPro" id="IPR000182">
    <property type="entry name" value="GNAT_dom"/>
</dbReference>
<feature type="domain" description="N-acetyltransferase" evidence="1">
    <location>
        <begin position="1"/>
        <end position="161"/>
    </location>
</feature>
<dbReference type="EMBL" id="JADIKK010000008">
    <property type="protein sequence ID" value="MFK2879245.1"/>
    <property type="molecule type" value="Genomic_DNA"/>
</dbReference>
<evidence type="ECO:0000313" key="2">
    <source>
        <dbReference type="EMBL" id="MFK2879245.1"/>
    </source>
</evidence>
<evidence type="ECO:0000259" key="1">
    <source>
        <dbReference type="PROSITE" id="PS51186"/>
    </source>
</evidence>
<dbReference type="Pfam" id="PF13420">
    <property type="entry name" value="Acetyltransf_4"/>
    <property type="match status" value="1"/>
</dbReference>
<gene>
    <name evidence="2" type="ORF">ISP25_19410</name>
</gene>
<dbReference type="InterPro" id="IPR016181">
    <property type="entry name" value="Acyl_CoA_acyltransferase"/>
</dbReference>
<accession>A0ABW8JCK3</accession>
<dbReference type="RefSeq" id="WP_404616074.1">
    <property type="nucleotide sequence ID" value="NZ_JADIKK010000008.1"/>
</dbReference>
<keyword evidence="3" id="KW-1185">Reference proteome</keyword>
<dbReference type="Gene3D" id="3.40.630.30">
    <property type="match status" value="1"/>
</dbReference>
<dbReference type="PANTHER" id="PTHR43072">
    <property type="entry name" value="N-ACETYLTRANSFERASE"/>
    <property type="match status" value="1"/>
</dbReference>